<keyword evidence="2" id="KW-1185">Reference proteome</keyword>
<dbReference type="Proteomes" id="UP000240243">
    <property type="component" value="Unassembled WGS sequence"/>
</dbReference>
<dbReference type="AlphaFoldDB" id="A0A2P7R0Q6"/>
<dbReference type="RefSeq" id="WP_106730728.1">
    <property type="nucleotide sequence ID" value="NZ_PXYG01000008.1"/>
</dbReference>
<sequence>MSDELSELGFDAVEDWSVEDFYTFFHQVNILYNRLSVLEDIKLKQRQVQLKSALYGSLSRISPEERLKVKSIEIHSPGDFNLLGVDKIIGQVRELIKDLTYRNKLDRQEKEEALSHQKEMNSLKTMAGKQKVLANQIQLMKSLGYDQEQIEIGIKALADPLAQIEEISSRKNVTVKSPNKQSKA</sequence>
<gene>
    <name evidence="1" type="ORF">C7H85_16140</name>
</gene>
<evidence type="ECO:0000313" key="1">
    <source>
        <dbReference type="EMBL" id="PSJ43773.1"/>
    </source>
</evidence>
<accession>A0A2P7R0Q6</accession>
<comment type="caution">
    <text evidence="1">The sequence shown here is derived from an EMBL/GenBank/DDBJ whole genome shotgun (WGS) entry which is preliminary data.</text>
</comment>
<protein>
    <submittedName>
        <fullName evidence="1">Uncharacterized protein</fullName>
    </submittedName>
</protein>
<name>A0A2P7R0Q6_9GAMM</name>
<reference evidence="1 2" key="1">
    <citation type="submission" date="2018-03" db="EMBL/GenBank/DDBJ databases">
        <title>The draft genome of Zobellella sp. 59N8.</title>
        <authorList>
            <person name="Liu L."/>
            <person name="Li L."/>
            <person name="Zhang X."/>
            <person name="Liang L."/>
            <person name="Wang T."/>
        </authorList>
    </citation>
    <scope>NUCLEOTIDE SEQUENCE [LARGE SCALE GENOMIC DNA]</scope>
    <source>
        <strain evidence="1 2">59N8</strain>
    </source>
</reference>
<organism evidence="1 2">
    <name type="scientific">Zobellella endophytica</name>
    <dbReference type="NCBI Taxonomy" id="2116700"/>
    <lineage>
        <taxon>Bacteria</taxon>
        <taxon>Pseudomonadati</taxon>
        <taxon>Pseudomonadota</taxon>
        <taxon>Gammaproteobacteria</taxon>
        <taxon>Aeromonadales</taxon>
        <taxon>Aeromonadaceae</taxon>
        <taxon>Zobellella</taxon>
    </lineage>
</organism>
<dbReference type="EMBL" id="PXYG01000008">
    <property type="protein sequence ID" value="PSJ43773.1"/>
    <property type="molecule type" value="Genomic_DNA"/>
</dbReference>
<evidence type="ECO:0000313" key="2">
    <source>
        <dbReference type="Proteomes" id="UP000240243"/>
    </source>
</evidence>
<proteinExistence type="predicted"/>
<dbReference type="OrthoDB" id="9826829at2"/>